<dbReference type="AlphaFoldDB" id="A0A445JUY9"/>
<evidence type="ECO:0000256" key="6">
    <source>
        <dbReference type="ARBA" id="ARBA00023157"/>
    </source>
</evidence>
<dbReference type="GO" id="GO:0005840">
    <property type="term" value="C:ribosome"/>
    <property type="evidence" value="ECO:0007669"/>
    <property type="project" value="InterPro"/>
</dbReference>
<protein>
    <recommendedName>
        <fullName evidence="12">Bifunctional inhibitor/plant lipid transfer protein/seed storage helical domain-containing protein</fullName>
    </recommendedName>
</protein>
<dbReference type="Gene3D" id="1.10.110.10">
    <property type="entry name" value="Plant lipid-transfer and hydrophobic proteins"/>
    <property type="match status" value="1"/>
</dbReference>
<evidence type="ECO:0000256" key="4">
    <source>
        <dbReference type="ARBA" id="ARBA00022622"/>
    </source>
</evidence>
<dbReference type="CDD" id="cd00010">
    <property type="entry name" value="AAI_LTSS"/>
    <property type="match status" value="1"/>
</dbReference>
<dbReference type="InterPro" id="IPR043325">
    <property type="entry name" value="LTSS"/>
</dbReference>
<dbReference type="PANTHER" id="PTHR33044">
    <property type="entry name" value="BIFUNCTIONAL INHIBITOR/LIPID-TRANSFER PROTEIN/SEED STORAGE 2S ALBUMIN SUPERFAMILY PROTEIN-RELATED"/>
    <property type="match status" value="1"/>
</dbReference>
<feature type="domain" description="Bifunctional inhibitor/plant lipid transfer protein/seed storage helical" evidence="12">
    <location>
        <begin position="50"/>
        <end position="122"/>
    </location>
</feature>
<keyword evidence="7" id="KW-0325">Glycoprotein</keyword>
<evidence type="ECO:0000256" key="3">
    <source>
        <dbReference type="ARBA" id="ARBA00022475"/>
    </source>
</evidence>
<keyword evidence="10" id="KW-0472">Membrane</keyword>
<evidence type="ECO:0000259" key="12">
    <source>
        <dbReference type="SMART" id="SM00499"/>
    </source>
</evidence>
<keyword evidence="8" id="KW-0449">Lipoprotein</keyword>
<dbReference type="PROSITE" id="PS00962">
    <property type="entry name" value="RIBOSOMAL_S2_1"/>
    <property type="match status" value="1"/>
</dbReference>
<evidence type="ECO:0000256" key="1">
    <source>
        <dbReference type="ARBA" id="ARBA00004609"/>
    </source>
</evidence>
<dbReference type="GO" id="GO:0006412">
    <property type="term" value="P:translation"/>
    <property type="evidence" value="ECO:0007669"/>
    <property type="project" value="InterPro"/>
</dbReference>
<name>A0A445JUY9_GLYSO</name>
<dbReference type="GO" id="GO:0003735">
    <property type="term" value="F:structural constituent of ribosome"/>
    <property type="evidence" value="ECO:0007669"/>
    <property type="project" value="InterPro"/>
</dbReference>
<evidence type="ECO:0000256" key="9">
    <source>
        <dbReference type="SAM" id="MobiDB-lite"/>
    </source>
</evidence>
<dbReference type="InterPro" id="IPR016140">
    <property type="entry name" value="Bifunc_inhib/LTP/seed_store"/>
</dbReference>
<keyword evidence="14" id="KW-1185">Reference proteome</keyword>
<dbReference type="EMBL" id="QZWG01000007">
    <property type="protein sequence ID" value="RZC02317.1"/>
    <property type="molecule type" value="Genomic_DNA"/>
</dbReference>
<evidence type="ECO:0000256" key="11">
    <source>
        <dbReference type="SAM" id="SignalP"/>
    </source>
</evidence>
<proteinExistence type="inferred from homology"/>
<reference evidence="13 14" key="1">
    <citation type="submission" date="2018-09" db="EMBL/GenBank/DDBJ databases">
        <title>A high-quality reference genome of wild soybean provides a powerful tool to mine soybean genomes.</title>
        <authorList>
            <person name="Xie M."/>
            <person name="Chung C.Y.L."/>
            <person name="Li M.-W."/>
            <person name="Wong F.-L."/>
            <person name="Chan T.-F."/>
            <person name="Lam H.-M."/>
        </authorList>
    </citation>
    <scope>NUCLEOTIDE SEQUENCE [LARGE SCALE GENOMIC DNA]</scope>
    <source>
        <strain evidence="14">cv. W05</strain>
        <tissue evidence="13">Hypocotyl of etiolated seedlings</tissue>
    </source>
</reference>
<evidence type="ECO:0000256" key="2">
    <source>
        <dbReference type="ARBA" id="ARBA00009748"/>
    </source>
</evidence>
<dbReference type="Proteomes" id="UP000289340">
    <property type="component" value="Chromosome 7"/>
</dbReference>
<dbReference type="InterPro" id="IPR036312">
    <property type="entry name" value="Bifun_inhib/LTP/seed_sf"/>
</dbReference>
<comment type="similarity">
    <text evidence="2">Belongs to the plant LTP family.</text>
</comment>
<dbReference type="InterPro" id="IPR018130">
    <property type="entry name" value="Ribosomal_uS2_CS"/>
</dbReference>
<keyword evidence="3" id="KW-1003">Cell membrane</keyword>
<dbReference type="Pfam" id="PF14368">
    <property type="entry name" value="LTP_2"/>
    <property type="match status" value="1"/>
</dbReference>
<evidence type="ECO:0000313" key="14">
    <source>
        <dbReference type="Proteomes" id="UP000289340"/>
    </source>
</evidence>
<feature type="chain" id="PRO_5019239505" description="Bifunctional inhibitor/plant lipid transfer protein/seed storage helical domain-containing protein" evidence="11">
    <location>
        <begin position="27"/>
        <end position="185"/>
    </location>
</feature>
<dbReference type="SUPFAM" id="SSF47699">
    <property type="entry name" value="Bifunctional inhibitor/lipid-transfer protein/seed storage 2S albumin"/>
    <property type="match status" value="1"/>
</dbReference>
<organism evidence="13 14">
    <name type="scientific">Glycine soja</name>
    <name type="common">Wild soybean</name>
    <dbReference type="NCBI Taxonomy" id="3848"/>
    <lineage>
        <taxon>Eukaryota</taxon>
        <taxon>Viridiplantae</taxon>
        <taxon>Streptophyta</taxon>
        <taxon>Embryophyta</taxon>
        <taxon>Tracheophyta</taxon>
        <taxon>Spermatophyta</taxon>
        <taxon>Magnoliopsida</taxon>
        <taxon>eudicotyledons</taxon>
        <taxon>Gunneridae</taxon>
        <taxon>Pentapetalae</taxon>
        <taxon>rosids</taxon>
        <taxon>fabids</taxon>
        <taxon>Fabales</taxon>
        <taxon>Fabaceae</taxon>
        <taxon>Papilionoideae</taxon>
        <taxon>50 kb inversion clade</taxon>
        <taxon>NPAAA clade</taxon>
        <taxon>indigoferoid/millettioid clade</taxon>
        <taxon>Phaseoleae</taxon>
        <taxon>Glycine</taxon>
        <taxon>Glycine subgen. Soja</taxon>
    </lineage>
</organism>
<gene>
    <name evidence="13" type="ORF">D0Y65_017447</name>
</gene>
<evidence type="ECO:0000313" key="13">
    <source>
        <dbReference type="EMBL" id="RZC02317.1"/>
    </source>
</evidence>
<comment type="subcellular location">
    <subcellularLocation>
        <location evidence="1">Cell membrane</location>
        <topology evidence="1">Lipid-anchor</topology>
        <topology evidence="1">GPI-anchor</topology>
    </subcellularLocation>
</comment>
<feature type="transmembrane region" description="Helical" evidence="10">
    <location>
        <begin position="164"/>
        <end position="182"/>
    </location>
</feature>
<accession>A0A445JUY9</accession>
<dbReference type="Gramene" id="XM_028382799.1">
    <property type="protein sequence ID" value="XP_028238600.1"/>
    <property type="gene ID" value="LOC114417715"/>
</dbReference>
<keyword evidence="10" id="KW-0812">Transmembrane</keyword>
<keyword evidence="6" id="KW-1015">Disulfide bond</keyword>
<sequence length="185" mass="20036">MMNNMAYPNKAFFLFVMFFSASLHLGMFDTSLDQLLPGLGQGAFLQDAKCMQRLLPCQEYLKSPNNPSPACCEPLKEMQENNTQCLCNFVNSTTLFQSLGGSKDEILKLPQACGINFDPSKCNNTGGGGSQEQSSTAASEGEYAVSEEETSESTSSTKMITPHGIIYFGVPGFVALLTALVFSSY</sequence>
<dbReference type="SMART" id="SM00499">
    <property type="entry name" value="AAI"/>
    <property type="match status" value="1"/>
</dbReference>
<dbReference type="GO" id="GO:0005886">
    <property type="term" value="C:plasma membrane"/>
    <property type="evidence" value="ECO:0007669"/>
    <property type="project" value="UniProtKB-SubCell"/>
</dbReference>
<evidence type="ECO:0000256" key="5">
    <source>
        <dbReference type="ARBA" id="ARBA00022729"/>
    </source>
</evidence>
<evidence type="ECO:0000256" key="10">
    <source>
        <dbReference type="SAM" id="Phobius"/>
    </source>
</evidence>
<feature type="signal peptide" evidence="11">
    <location>
        <begin position="1"/>
        <end position="26"/>
    </location>
</feature>
<feature type="region of interest" description="Disordered" evidence="9">
    <location>
        <begin position="124"/>
        <end position="157"/>
    </location>
</feature>
<dbReference type="GO" id="GO:0098552">
    <property type="term" value="C:side of membrane"/>
    <property type="evidence" value="ECO:0007669"/>
    <property type="project" value="UniProtKB-KW"/>
</dbReference>
<comment type="caution">
    <text evidence="13">The sequence shown here is derived from an EMBL/GenBank/DDBJ whole genome shotgun (WGS) entry which is preliminary data.</text>
</comment>
<evidence type="ECO:0000256" key="8">
    <source>
        <dbReference type="ARBA" id="ARBA00023288"/>
    </source>
</evidence>
<keyword evidence="10" id="KW-1133">Transmembrane helix</keyword>
<feature type="compositionally biased region" description="Low complexity" evidence="9">
    <location>
        <begin position="131"/>
        <end position="144"/>
    </location>
</feature>
<keyword evidence="4" id="KW-0336">GPI-anchor</keyword>
<keyword evidence="5 11" id="KW-0732">Signal</keyword>
<evidence type="ECO:0000256" key="7">
    <source>
        <dbReference type="ARBA" id="ARBA00023180"/>
    </source>
</evidence>